<dbReference type="EMBL" id="CAJNJA010022108">
    <property type="protein sequence ID" value="CAE7486932.1"/>
    <property type="molecule type" value="Genomic_DNA"/>
</dbReference>
<protein>
    <submittedName>
        <fullName evidence="2">Uncharacterized protein</fullName>
    </submittedName>
</protein>
<accession>A0A812SMU5</accession>
<dbReference type="OrthoDB" id="10324364at2759"/>
<comment type="caution">
    <text evidence="2">The sequence shown here is derived from an EMBL/GenBank/DDBJ whole genome shotgun (WGS) entry which is preliminary data.</text>
</comment>
<feature type="compositionally biased region" description="Basic and acidic residues" evidence="1">
    <location>
        <begin position="242"/>
        <end position="252"/>
    </location>
</feature>
<keyword evidence="3" id="KW-1185">Reference proteome</keyword>
<proteinExistence type="predicted"/>
<evidence type="ECO:0000313" key="2">
    <source>
        <dbReference type="EMBL" id="CAE7486932.1"/>
    </source>
</evidence>
<gene>
    <name evidence="2" type="ORF">SNEC2469_LOCUS13831</name>
</gene>
<feature type="region of interest" description="Disordered" evidence="1">
    <location>
        <begin position="227"/>
        <end position="269"/>
    </location>
</feature>
<dbReference type="Proteomes" id="UP000601435">
    <property type="component" value="Unassembled WGS sequence"/>
</dbReference>
<sequence length="269" mass="30930">MDPGTAEDTVSDVLEFMSERIESLTKVFNEEKKGLVKMYQQYQAMCEAGKKADKTKSDKDKKDYERKREKLVDMICKTSLGWFVKYVAKDMVPEKWWDAGFGDIVGDKKVQGALVDWLGDVKSKKKQEKMKDSLKKVAPEATKKLLNTLAECARKGFLKVLRHRLHQHHPYEETDKDINDDLPEADEIETEIEDRKDKDHHIHHTEVLEVDCHDPYPLDMLAKMGAHGMGSDGWSDNAHMPPLHDDQAHNCDDQADGYDQVEDLQPECE</sequence>
<reference evidence="2" key="1">
    <citation type="submission" date="2021-02" db="EMBL/GenBank/DDBJ databases">
        <authorList>
            <person name="Dougan E. K."/>
            <person name="Rhodes N."/>
            <person name="Thang M."/>
            <person name="Chan C."/>
        </authorList>
    </citation>
    <scope>NUCLEOTIDE SEQUENCE</scope>
</reference>
<dbReference type="AlphaFoldDB" id="A0A812SMU5"/>
<evidence type="ECO:0000313" key="3">
    <source>
        <dbReference type="Proteomes" id="UP000601435"/>
    </source>
</evidence>
<feature type="compositionally biased region" description="Acidic residues" evidence="1">
    <location>
        <begin position="253"/>
        <end position="269"/>
    </location>
</feature>
<name>A0A812SMU5_9DINO</name>
<evidence type="ECO:0000256" key="1">
    <source>
        <dbReference type="SAM" id="MobiDB-lite"/>
    </source>
</evidence>
<organism evidence="2 3">
    <name type="scientific">Symbiodinium necroappetens</name>
    <dbReference type="NCBI Taxonomy" id="1628268"/>
    <lineage>
        <taxon>Eukaryota</taxon>
        <taxon>Sar</taxon>
        <taxon>Alveolata</taxon>
        <taxon>Dinophyceae</taxon>
        <taxon>Suessiales</taxon>
        <taxon>Symbiodiniaceae</taxon>
        <taxon>Symbiodinium</taxon>
    </lineage>
</organism>